<evidence type="ECO:0000313" key="3">
    <source>
        <dbReference type="EMBL" id="RDW20281.1"/>
    </source>
</evidence>
<proteinExistence type="predicted"/>
<feature type="chain" id="PRO_5039186627" description="Lipoprotein" evidence="2">
    <location>
        <begin position="22"/>
        <end position="232"/>
    </location>
</feature>
<keyword evidence="2" id="KW-0732">Signal</keyword>
<feature type="compositionally biased region" description="Polar residues" evidence="1">
    <location>
        <begin position="74"/>
        <end position="90"/>
    </location>
</feature>
<protein>
    <recommendedName>
        <fullName evidence="5">Lipoprotein</fullName>
    </recommendedName>
</protein>
<comment type="caution">
    <text evidence="3">The sequence shown here is derived from an EMBL/GenBank/DDBJ whole genome shotgun (WGS) entry which is preliminary data.</text>
</comment>
<sequence length="232" mass="25870">MEKLLHIIYFTAALFMLVGCADNSIEEPTTDSLENDSVLESTEEDTIETDGNISTSELVESDTDAANDITLEESVNNDLESTSSENSDLNANDKEDIETLSQYSSEQIEYARVWLKLGPNQEVDELSVQHIPAGTPLMPDDDIDVSYPEDVIQLRGSRIVDGIVTYSGNGDGTINVYNIPYRWYGGFSRPDNVSAGEIREEMEDIIKNTEVVYVEPGNDERIIELINILNVY</sequence>
<reference evidence="4" key="1">
    <citation type="submission" date="2017-11" db="EMBL/GenBank/DDBJ databases">
        <authorList>
            <person name="Zhu W."/>
        </authorList>
    </citation>
    <scope>NUCLEOTIDE SEQUENCE [LARGE SCALE GENOMIC DNA]</scope>
    <source>
        <strain evidence="4">CAU 1183</strain>
    </source>
</reference>
<name>A0A3D8PY79_9BACI</name>
<evidence type="ECO:0000256" key="2">
    <source>
        <dbReference type="SAM" id="SignalP"/>
    </source>
</evidence>
<dbReference type="Proteomes" id="UP000257143">
    <property type="component" value="Unassembled WGS sequence"/>
</dbReference>
<dbReference type="OrthoDB" id="2136654at2"/>
<feature type="compositionally biased region" description="Polar residues" evidence="1">
    <location>
        <begin position="49"/>
        <end position="58"/>
    </location>
</feature>
<accession>A0A3D8PY79</accession>
<evidence type="ECO:0000256" key="1">
    <source>
        <dbReference type="SAM" id="MobiDB-lite"/>
    </source>
</evidence>
<gene>
    <name evidence="3" type="ORF">CWR48_06215</name>
</gene>
<feature type="region of interest" description="Disordered" evidence="1">
    <location>
        <begin position="74"/>
        <end position="94"/>
    </location>
</feature>
<feature type="signal peptide" evidence="2">
    <location>
        <begin position="1"/>
        <end position="21"/>
    </location>
</feature>
<feature type="region of interest" description="Disordered" evidence="1">
    <location>
        <begin position="27"/>
        <end position="61"/>
    </location>
</feature>
<evidence type="ECO:0000313" key="4">
    <source>
        <dbReference type="Proteomes" id="UP000257143"/>
    </source>
</evidence>
<dbReference type="EMBL" id="PIOC01000010">
    <property type="protein sequence ID" value="RDW20281.1"/>
    <property type="molecule type" value="Genomic_DNA"/>
</dbReference>
<evidence type="ECO:0008006" key="5">
    <source>
        <dbReference type="Google" id="ProtNLM"/>
    </source>
</evidence>
<dbReference type="AlphaFoldDB" id="A0A3D8PY79"/>
<dbReference type="PROSITE" id="PS51257">
    <property type="entry name" value="PROKAR_LIPOPROTEIN"/>
    <property type="match status" value="1"/>
</dbReference>
<dbReference type="RefSeq" id="WP_115772364.1">
    <property type="nucleotide sequence ID" value="NZ_PIOC01000010.1"/>
</dbReference>
<organism evidence="3 4">
    <name type="scientific">Oceanobacillus arenosus</name>
    <dbReference type="NCBI Taxonomy" id="1229153"/>
    <lineage>
        <taxon>Bacteria</taxon>
        <taxon>Bacillati</taxon>
        <taxon>Bacillota</taxon>
        <taxon>Bacilli</taxon>
        <taxon>Bacillales</taxon>
        <taxon>Bacillaceae</taxon>
        <taxon>Oceanobacillus</taxon>
    </lineage>
</organism>
<keyword evidence="4" id="KW-1185">Reference proteome</keyword>